<keyword evidence="3" id="KW-1185">Reference proteome</keyword>
<evidence type="ECO:0000313" key="2">
    <source>
        <dbReference type="EMBL" id="CAK9015947.1"/>
    </source>
</evidence>
<feature type="compositionally biased region" description="Basic and acidic residues" evidence="1">
    <location>
        <begin position="361"/>
        <end position="372"/>
    </location>
</feature>
<dbReference type="EMBL" id="CAXAMN010005953">
    <property type="protein sequence ID" value="CAK9015947.1"/>
    <property type="molecule type" value="Genomic_DNA"/>
</dbReference>
<feature type="region of interest" description="Disordered" evidence="1">
    <location>
        <begin position="361"/>
        <end position="391"/>
    </location>
</feature>
<reference evidence="2 3" key="1">
    <citation type="submission" date="2024-02" db="EMBL/GenBank/DDBJ databases">
        <authorList>
            <person name="Chen Y."/>
            <person name="Shah S."/>
            <person name="Dougan E. K."/>
            <person name="Thang M."/>
            <person name="Chan C."/>
        </authorList>
    </citation>
    <scope>NUCLEOTIDE SEQUENCE [LARGE SCALE GENOMIC DNA]</scope>
</reference>
<evidence type="ECO:0000256" key="1">
    <source>
        <dbReference type="SAM" id="MobiDB-lite"/>
    </source>
</evidence>
<gene>
    <name evidence="2" type="ORF">CCMP2556_LOCUS12296</name>
</gene>
<name>A0ABP0JNF4_9DINO</name>
<comment type="caution">
    <text evidence="2">The sequence shown here is derived from an EMBL/GenBank/DDBJ whole genome shotgun (WGS) entry which is preliminary data.</text>
</comment>
<proteinExistence type="predicted"/>
<protein>
    <submittedName>
        <fullName evidence="2">Uncharacterized protein</fullName>
    </submittedName>
</protein>
<organism evidence="2 3">
    <name type="scientific">Durusdinium trenchii</name>
    <dbReference type="NCBI Taxonomy" id="1381693"/>
    <lineage>
        <taxon>Eukaryota</taxon>
        <taxon>Sar</taxon>
        <taxon>Alveolata</taxon>
        <taxon>Dinophyceae</taxon>
        <taxon>Suessiales</taxon>
        <taxon>Symbiodiniaceae</taxon>
        <taxon>Durusdinium</taxon>
    </lineage>
</organism>
<accession>A0ABP0JNF4</accession>
<feature type="non-terminal residue" evidence="2">
    <location>
        <position position="391"/>
    </location>
</feature>
<evidence type="ECO:0000313" key="3">
    <source>
        <dbReference type="Proteomes" id="UP001642484"/>
    </source>
</evidence>
<sequence length="391" mass="45324">MSLASEGTDRTVPVWDGRHETWHHFLVEVKWTLSAMKATERPLLAARLIKRNLQAGPAPLVQLLYKLDPSEFREEQDVDRLIRFLESSPLNKQPLPEAGNRIGAYYRRLHRKRHESVRQYIVREEKVHDDMLKALQRLLRERELDFEQYDCSIAELKEFCGMKDGASVYFEDGASFASPSEAGTNPFDEGETESSWLLLETCIPGDENGKRMVKAATRNKLTYQEIRSALTNMYEDSQSSQHRHSGKGYHFMMDQSGDDDYWQQFGDHYEDDESGFYHSWDDESWQDLQWQAFESEPSIWAQVDWHENDWQTPEEEHDPSEPGAASEDFKVLFQAQEEAEKHHRELQIMMAENDRNLAEARRAVAAATEDRGWGAGPQQGKGRMTTTYPGK</sequence>
<dbReference type="Proteomes" id="UP001642484">
    <property type="component" value="Unassembled WGS sequence"/>
</dbReference>